<dbReference type="Proteomes" id="UP001163046">
    <property type="component" value="Unassembled WGS sequence"/>
</dbReference>
<evidence type="ECO:0000313" key="1">
    <source>
        <dbReference type="EMBL" id="KAJ7376069.1"/>
    </source>
</evidence>
<evidence type="ECO:0000313" key="2">
    <source>
        <dbReference type="Proteomes" id="UP001163046"/>
    </source>
</evidence>
<reference evidence="1" key="1">
    <citation type="submission" date="2023-01" db="EMBL/GenBank/DDBJ databases">
        <title>Genome assembly of the deep-sea coral Lophelia pertusa.</title>
        <authorList>
            <person name="Herrera S."/>
            <person name="Cordes E."/>
        </authorList>
    </citation>
    <scope>NUCLEOTIDE SEQUENCE</scope>
    <source>
        <strain evidence="1">USNM1676648</strain>
        <tissue evidence="1">Polyp</tissue>
    </source>
</reference>
<comment type="caution">
    <text evidence="1">The sequence shown here is derived from an EMBL/GenBank/DDBJ whole genome shotgun (WGS) entry which is preliminary data.</text>
</comment>
<organism evidence="1 2">
    <name type="scientific">Desmophyllum pertusum</name>
    <dbReference type="NCBI Taxonomy" id="174260"/>
    <lineage>
        <taxon>Eukaryota</taxon>
        <taxon>Metazoa</taxon>
        <taxon>Cnidaria</taxon>
        <taxon>Anthozoa</taxon>
        <taxon>Hexacorallia</taxon>
        <taxon>Scleractinia</taxon>
        <taxon>Caryophylliina</taxon>
        <taxon>Caryophylliidae</taxon>
        <taxon>Desmophyllum</taxon>
    </lineage>
</organism>
<proteinExistence type="predicted"/>
<accession>A0A9W9Z7Z9</accession>
<protein>
    <submittedName>
        <fullName evidence="1">Uncharacterized protein</fullName>
    </submittedName>
</protein>
<gene>
    <name evidence="1" type="ORF">OS493_037178</name>
</gene>
<name>A0A9W9Z7Z9_9CNID</name>
<keyword evidence="2" id="KW-1185">Reference proteome</keyword>
<dbReference type="AlphaFoldDB" id="A0A9W9Z7Z9"/>
<dbReference type="EMBL" id="MU826417">
    <property type="protein sequence ID" value="KAJ7376069.1"/>
    <property type="molecule type" value="Genomic_DNA"/>
</dbReference>
<sequence>MATKADDFKSARVGKTSNLTEEKVGLVPNQFIKYLGELSDNEIKEQTFKVEEELRLEFQKKSGSRNSGYICVLQRIVLEFMDNEFPERPGVYFIYYVGKTKLYEGSQVSTSNDNPVYVGQSKKSIFTTPR</sequence>